<keyword evidence="4" id="KW-1185">Reference proteome</keyword>
<dbReference type="EMBL" id="JAAXKZ010000013">
    <property type="protein sequence ID" value="NMH91136.1"/>
    <property type="molecule type" value="Genomic_DNA"/>
</dbReference>
<organism evidence="3 4">
    <name type="scientific">Pseudonocardia bannensis</name>
    <dbReference type="NCBI Taxonomy" id="630973"/>
    <lineage>
        <taxon>Bacteria</taxon>
        <taxon>Bacillati</taxon>
        <taxon>Actinomycetota</taxon>
        <taxon>Actinomycetes</taxon>
        <taxon>Pseudonocardiales</taxon>
        <taxon>Pseudonocardiaceae</taxon>
        <taxon>Pseudonocardia</taxon>
    </lineage>
</organism>
<gene>
    <name evidence="3" type="ORF">HF519_05915</name>
</gene>
<accession>A0A848DEX3</accession>
<name>A0A848DEX3_9PSEU</name>
<dbReference type="Proteomes" id="UP000586918">
    <property type="component" value="Unassembled WGS sequence"/>
</dbReference>
<evidence type="ECO:0000313" key="4">
    <source>
        <dbReference type="Proteomes" id="UP000586918"/>
    </source>
</evidence>
<evidence type="ECO:0000256" key="2">
    <source>
        <dbReference type="SAM" id="Phobius"/>
    </source>
</evidence>
<keyword evidence="2" id="KW-0472">Membrane</keyword>
<feature type="transmembrane region" description="Helical" evidence="2">
    <location>
        <begin position="66"/>
        <end position="88"/>
    </location>
</feature>
<evidence type="ECO:0000313" key="3">
    <source>
        <dbReference type="EMBL" id="NMH91136.1"/>
    </source>
</evidence>
<dbReference type="RefSeq" id="WP_169410890.1">
    <property type="nucleotide sequence ID" value="NZ_JAAXKZ010000013.1"/>
</dbReference>
<feature type="region of interest" description="Disordered" evidence="1">
    <location>
        <begin position="1"/>
        <end position="56"/>
    </location>
</feature>
<dbReference type="AlphaFoldDB" id="A0A848DEX3"/>
<feature type="compositionally biased region" description="Polar residues" evidence="1">
    <location>
        <begin position="40"/>
        <end position="50"/>
    </location>
</feature>
<feature type="transmembrane region" description="Helical" evidence="2">
    <location>
        <begin position="262"/>
        <end position="284"/>
    </location>
</feature>
<protein>
    <recommendedName>
        <fullName evidence="5">Polysaccharide chain length determinant N-terminal domain-containing protein</fullName>
    </recommendedName>
</protein>
<evidence type="ECO:0008006" key="5">
    <source>
        <dbReference type="Google" id="ProtNLM"/>
    </source>
</evidence>
<proteinExistence type="predicted"/>
<keyword evidence="2" id="KW-0812">Transmembrane</keyword>
<sequence>MIDKSGTAVPPPMERQPGSERCNGSAGVTPVRTEDFSDASPVQQDTNAGSGSPPRRSLTAREIMKLTVIGLVLIMVGASGSYGVALLLPKEYLARTELLYTITTAEPTEYLREDRTLTTQVLLIEGRSVLGPVATAFGLPVNDLAARVNARVVESSKIIEVQVVDPSPDTALRLVEAIRDKYLDNSTPLENKPALDFLNVQLADVRERQRTARPEELLSLAEREAAVLSQIDNVRMNTFDATRARTVVPAYALDEPVSPRPAFAGATGGLTAMLVATAVIALLARRWTRC</sequence>
<keyword evidence="2" id="KW-1133">Transmembrane helix</keyword>
<comment type="caution">
    <text evidence="3">The sequence shown here is derived from an EMBL/GenBank/DDBJ whole genome shotgun (WGS) entry which is preliminary data.</text>
</comment>
<evidence type="ECO:0000256" key="1">
    <source>
        <dbReference type="SAM" id="MobiDB-lite"/>
    </source>
</evidence>
<reference evidence="3 4" key="1">
    <citation type="submission" date="2020-04" db="EMBL/GenBank/DDBJ databases">
        <authorList>
            <person name="Klaysubun C."/>
            <person name="Duangmal K."/>
            <person name="Lipun K."/>
        </authorList>
    </citation>
    <scope>NUCLEOTIDE SEQUENCE [LARGE SCALE GENOMIC DNA]</scope>
    <source>
        <strain evidence="3 4">DSM 45300</strain>
    </source>
</reference>